<reference evidence="1" key="1">
    <citation type="submission" date="2021-08" db="EMBL/GenBank/DDBJ databases">
        <authorList>
            <person name="Lu L."/>
            <person name="Huang X."/>
            <person name="Zhang R."/>
            <person name="Jiao N."/>
        </authorList>
    </citation>
    <scope>NUCLEOTIDE SEQUENCE</scope>
</reference>
<sequence>MTVFYFKDEVGLDHQPIEDCAFYALFLDDGSGLKQPFTAIYFWKHHVIRMIKPTQGWIDFVVDGAPPASRQPHENIIEDLCKQALIDLAILNDQQTMKGMIHA</sequence>
<dbReference type="Proteomes" id="UP000828212">
    <property type="component" value="Segment"/>
</dbReference>
<evidence type="ECO:0000313" key="2">
    <source>
        <dbReference type="Proteomes" id="UP000828212"/>
    </source>
</evidence>
<gene>
    <name evidence="1" type="ORF">R7L_gp11</name>
</gene>
<organism evidence="1 2">
    <name type="scientific">Dinoroseobacter phage vB_DshP-R7L</name>
    <dbReference type="NCBI Taxonomy" id="2873349"/>
    <lineage>
        <taxon>Viruses</taxon>
        <taxon>Duplodnaviria</taxon>
        <taxon>Heunggongvirae</taxon>
        <taxon>Uroviricota</taxon>
        <taxon>Caudoviricetes</taxon>
        <taxon>Schitoviridae</taxon>
        <taxon>Rhodovirinae</taxon>
        <taxon>Gonggongvirus</taxon>
        <taxon>Gonggongvirus R7l</taxon>
    </lineage>
</organism>
<evidence type="ECO:0000313" key="1">
    <source>
        <dbReference type="EMBL" id="UAT28850.1"/>
    </source>
</evidence>
<accession>A0AAE8XBF0</accession>
<keyword evidence="2" id="KW-1185">Reference proteome</keyword>
<name>A0AAE8XBF0_9CAUD</name>
<dbReference type="EMBL" id="MZ773648">
    <property type="protein sequence ID" value="UAT28850.1"/>
    <property type="molecule type" value="Genomic_DNA"/>
</dbReference>
<proteinExistence type="predicted"/>
<protein>
    <submittedName>
        <fullName evidence="1">Uncharacterized protein</fullName>
    </submittedName>
</protein>